<keyword evidence="2" id="KW-1003">Cell membrane</keyword>
<keyword evidence="4 6" id="KW-1133">Transmembrane helix</keyword>
<feature type="transmembrane region" description="Helical" evidence="6">
    <location>
        <begin position="166"/>
        <end position="195"/>
    </location>
</feature>
<feature type="transmembrane region" description="Helical" evidence="6">
    <location>
        <begin position="45"/>
        <end position="68"/>
    </location>
</feature>
<dbReference type="AlphaFoldDB" id="A0A511RLL6"/>
<dbReference type="OrthoDB" id="31028at2"/>
<protein>
    <submittedName>
        <fullName evidence="8">Na/Pi cotransporter II-like protein</fullName>
    </submittedName>
</protein>
<dbReference type="Proteomes" id="UP000321827">
    <property type="component" value="Unassembled WGS sequence"/>
</dbReference>
<dbReference type="GO" id="GO:0005436">
    <property type="term" value="F:sodium:phosphate symporter activity"/>
    <property type="evidence" value="ECO:0007669"/>
    <property type="project" value="InterPro"/>
</dbReference>
<dbReference type="GO" id="GO:0005886">
    <property type="term" value="C:plasma membrane"/>
    <property type="evidence" value="ECO:0007669"/>
    <property type="project" value="UniProtKB-SubCell"/>
</dbReference>
<evidence type="ECO:0000256" key="4">
    <source>
        <dbReference type="ARBA" id="ARBA00022989"/>
    </source>
</evidence>
<feature type="transmembrane region" description="Helical" evidence="6">
    <location>
        <begin position="275"/>
        <end position="295"/>
    </location>
</feature>
<dbReference type="InterPro" id="IPR003841">
    <property type="entry name" value="Na/Pi_transpt"/>
</dbReference>
<evidence type="ECO:0000256" key="2">
    <source>
        <dbReference type="ARBA" id="ARBA00022475"/>
    </source>
</evidence>
<dbReference type="Pfam" id="PF01895">
    <property type="entry name" value="PhoU"/>
    <property type="match status" value="1"/>
</dbReference>
<dbReference type="EMBL" id="BJXN01000015">
    <property type="protein sequence ID" value="GEM90548.1"/>
    <property type="molecule type" value="Genomic_DNA"/>
</dbReference>
<organism evidence="8 9">
    <name type="scientific">Oceanithermus desulfurans NBRC 100063</name>
    <dbReference type="NCBI Taxonomy" id="1227550"/>
    <lineage>
        <taxon>Bacteria</taxon>
        <taxon>Thermotogati</taxon>
        <taxon>Deinococcota</taxon>
        <taxon>Deinococci</taxon>
        <taxon>Thermales</taxon>
        <taxon>Thermaceae</taxon>
        <taxon>Oceanithermus</taxon>
    </lineage>
</organism>
<feature type="transmembrane region" description="Helical" evidence="6">
    <location>
        <begin position="80"/>
        <end position="98"/>
    </location>
</feature>
<reference evidence="8 9" key="1">
    <citation type="submission" date="2019-07" db="EMBL/GenBank/DDBJ databases">
        <title>Whole genome shotgun sequence of Oceanithermus desulfurans NBRC 100063.</title>
        <authorList>
            <person name="Hosoyama A."/>
            <person name="Uohara A."/>
            <person name="Ohji S."/>
            <person name="Ichikawa N."/>
        </authorList>
    </citation>
    <scope>NUCLEOTIDE SEQUENCE [LARGE SCALE GENOMIC DNA]</scope>
    <source>
        <strain evidence="8 9">NBRC 100063</strain>
    </source>
</reference>
<keyword evidence="3 6" id="KW-0812">Transmembrane</keyword>
<sequence>MLTLLGGLALFLIGLSQASRALEALGGSTLRAWLSRATRGVARAFFVGTLVTAVVQSGTAMTVTVISLVEAGVLAAAEGLAMSMGAIAGGTVALQLAAFRVYDYALPIIAVGYFASLWKPLRHGGRALAGIGLFFLGLDVMIKALTPETQGPLMQLALDAVAANPLWMAGLALVFTALVHSSNAAAAMAMAFYVAGRIPLEAGLAAVVGAAVGTTFTPLLAAMGAGAEARRVALGHLIWKAAFGLVALLLLEPLSGAVAALGGSAARQVANAHTLFNLIAGLVALPFIPALVRLLERMLPERRGAVTPKYLSEEALGTPELALSLALREVVRISDHVQGMMATAVRALAQGEGDLASVQEREEKVDRLTQAVVMYLARLKSQGGGEAVEKLLLLAGELEHLADQIRRLLKQQDKLRSQGLEFSPEGRAELSEAASRVYGRMQRAFTALATGNHVLAREVVGEHAETEAYLQKLRQAHLSRLEAGRPESRATSAAHLDMLMTLDVIDAEVTRVAELADAVYGSRDGEA</sequence>
<dbReference type="PANTHER" id="PTHR10010">
    <property type="entry name" value="SOLUTE CARRIER FAMILY 34 SODIUM PHOSPHATE , MEMBER 2-RELATED"/>
    <property type="match status" value="1"/>
</dbReference>
<keyword evidence="5 6" id="KW-0472">Membrane</keyword>
<dbReference type="PANTHER" id="PTHR10010:SF46">
    <property type="entry name" value="SODIUM-DEPENDENT PHOSPHATE TRANSPORT PROTEIN 2B"/>
    <property type="match status" value="1"/>
</dbReference>
<dbReference type="NCBIfam" id="NF037997">
    <property type="entry name" value="Na_Pi_symport"/>
    <property type="match status" value="1"/>
</dbReference>
<evidence type="ECO:0000256" key="5">
    <source>
        <dbReference type="ARBA" id="ARBA00023136"/>
    </source>
</evidence>
<gene>
    <name evidence="8" type="ORF">ODE01S_19820</name>
</gene>
<feature type="transmembrane region" description="Helical" evidence="6">
    <location>
        <begin position="128"/>
        <end position="146"/>
    </location>
</feature>
<dbReference type="RefSeq" id="WP_147148377.1">
    <property type="nucleotide sequence ID" value="NZ_BJXN01000015.1"/>
</dbReference>
<dbReference type="InterPro" id="IPR026022">
    <property type="entry name" value="PhoU_dom"/>
</dbReference>
<comment type="caution">
    <text evidence="8">The sequence shown here is derived from an EMBL/GenBank/DDBJ whole genome shotgun (WGS) entry which is preliminary data.</text>
</comment>
<evidence type="ECO:0000313" key="8">
    <source>
        <dbReference type="EMBL" id="GEM90548.1"/>
    </source>
</evidence>
<evidence type="ECO:0000256" key="6">
    <source>
        <dbReference type="SAM" id="Phobius"/>
    </source>
</evidence>
<dbReference type="InterPro" id="IPR038078">
    <property type="entry name" value="PhoU-like_sf"/>
</dbReference>
<feature type="transmembrane region" description="Helical" evidence="6">
    <location>
        <begin position="202"/>
        <end position="225"/>
    </location>
</feature>
<evidence type="ECO:0000256" key="1">
    <source>
        <dbReference type="ARBA" id="ARBA00004651"/>
    </source>
</evidence>
<evidence type="ECO:0000259" key="7">
    <source>
        <dbReference type="Pfam" id="PF01895"/>
    </source>
</evidence>
<accession>A0A511RLL6</accession>
<dbReference type="SUPFAM" id="SSF109755">
    <property type="entry name" value="PhoU-like"/>
    <property type="match status" value="1"/>
</dbReference>
<proteinExistence type="predicted"/>
<dbReference type="Gene3D" id="1.20.58.220">
    <property type="entry name" value="Phosphate transport system protein phou homolog 2, domain 2"/>
    <property type="match status" value="1"/>
</dbReference>
<evidence type="ECO:0000256" key="3">
    <source>
        <dbReference type="ARBA" id="ARBA00022692"/>
    </source>
</evidence>
<dbReference type="Pfam" id="PF02690">
    <property type="entry name" value="Na_Pi_cotrans"/>
    <property type="match status" value="2"/>
</dbReference>
<feature type="transmembrane region" description="Helical" evidence="6">
    <location>
        <begin position="237"/>
        <end position="263"/>
    </location>
</feature>
<evidence type="ECO:0000313" key="9">
    <source>
        <dbReference type="Proteomes" id="UP000321827"/>
    </source>
</evidence>
<feature type="domain" description="PhoU" evidence="7">
    <location>
        <begin position="331"/>
        <end position="408"/>
    </location>
</feature>
<dbReference type="GO" id="GO:0044341">
    <property type="term" value="P:sodium-dependent phosphate transport"/>
    <property type="evidence" value="ECO:0007669"/>
    <property type="project" value="InterPro"/>
</dbReference>
<name>A0A511RLL6_9DEIN</name>
<comment type="subcellular location">
    <subcellularLocation>
        <location evidence="1">Cell membrane</location>
        <topology evidence="1">Multi-pass membrane protein</topology>
    </subcellularLocation>
</comment>